<evidence type="ECO:0000256" key="1">
    <source>
        <dbReference type="ARBA" id="ARBA00022679"/>
    </source>
</evidence>
<reference evidence="4 5" key="1">
    <citation type="submission" date="2016-05" db="EMBL/GenBank/DDBJ databases">
        <title>Paenibacillus oryzae. sp. nov., isolated from the rice root.</title>
        <authorList>
            <person name="Zhang J."/>
            <person name="Zhang X."/>
        </authorList>
    </citation>
    <scope>NUCLEOTIDE SEQUENCE [LARGE SCALE GENOMIC DNA]</scope>
    <source>
        <strain evidence="4 5">1DrF-4</strain>
    </source>
</reference>
<proteinExistence type="predicted"/>
<name>A0A1A5YC02_9BACL</name>
<evidence type="ECO:0000259" key="3">
    <source>
        <dbReference type="PROSITE" id="PS51186"/>
    </source>
</evidence>
<dbReference type="EMBL" id="LYPA01000075">
    <property type="protein sequence ID" value="OBR63114.1"/>
    <property type="molecule type" value="Genomic_DNA"/>
</dbReference>
<dbReference type="PANTHER" id="PTHR30602:SF12">
    <property type="entry name" value="AMINO-ACID ACETYLTRANSFERASE NAGS1, CHLOROPLASTIC-RELATED"/>
    <property type="match status" value="1"/>
</dbReference>
<comment type="caution">
    <text evidence="4">The sequence shown here is derived from an EMBL/GenBank/DDBJ whole genome shotgun (WGS) entry which is preliminary data.</text>
</comment>
<protein>
    <submittedName>
        <fullName evidence="4">Acetyltransferase</fullName>
    </submittedName>
</protein>
<dbReference type="OrthoDB" id="9793138at2"/>
<dbReference type="PANTHER" id="PTHR30602">
    <property type="entry name" value="AMINO-ACID ACETYLTRANSFERASE"/>
    <property type="match status" value="1"/>
</dbReference>
<dbReference type="Proteomes" id="UP000092024">
    <property type="component" value="Unassembled WGS sequence"/>
</dbReference>
<dbReference type="GO" id="GO:0006526">
    <property type="term" value="P:L-arginine biosynthetic process"/>
    <property type="evidence" value="ECO:0007669"/>
    <property type="project" value="InterPro"/>
</dbReference>
<dbReference type="AlphaFoldDB" id="A0A1A5YC02"/>
<evidence type="ECO:0000313" key="4">
    <source>
        <dbReference type="EMBL" id="OBR63114.1"/>
    </source>
</evidence>
<evidence type="ECO:0000313" key="5">
    <source>
        <dbReference type="Proteomes" id="UP000092024"/>
    </source>
</evidence>
<dbReference type="SUPFAM" id="SSF55729">
    <property type="entry name" value="Acyl-CoA N-acyltransferases (Nat)"/>
    <property type="match status" value="1"/>
</dbReference>
<accession>A0A1A5YC02</accession>
<dbReference type="InterPro" id="IPR000182">
    <property type="entry name" value="GNAT_dom"/>
</dbReference>
<dbReference type="Gene3D" id="3.40.630.30">
    <property type="match status" value="1"/>
</dbReference>
<dbReference type="GO" id="GO:0004042">
    <property type="term" value="F:L-glutamate N-acetyltransferase activity"/>
    <property type="evidence" value="ECO:0007669"/>
    <property type="project" value="InterPro"/>
</dbReference>
<dbReference type="GO" id="GO:0005737">
    <property type="term" value="C:cytoplasm"/>
    <property type="evidence" value="ECO:0007669"/>
    <property type="project" value="InterPro"/>
</dbReference>
<evidence type="ECO:0000256" key="2">
    <source>
        <dbReference type="ARBA" id="ARBA00023315"/>
    </source>
</evidence>
<keyword evidence="5" id="KW-1185">Reference proteome</keyword>
<dbReference type="STRING" id="1844972.A7K91_23725"/>
<dbReference type="InterPro" id="IPR010167">
    <property type="entry name" value="NH2A_AcTrfase"/>
</dbReference>
<keyword evidence="2" id="KW-0012">Acyltransferase</keyword>
<gene>
    <name evidence="4" type="ORF">A7K91_23725</name>
</gene>
<keyword evidence="1 4" id="KW-0808">Transferase</keyword>
<feature type="domain" description="N-acetyltransferase" evidence="3">
    <location>
        <begin position="6"/>
        <end position="147"/>
    </location>
</feature>
<dbReference type="InterPro" id="IPR016181">
    <property type="entry name" value="Acyl_CoA_acyltransferase"/>
</dbReference>
<dbReference type="NCBIfam" id="NF005840">
    <property type="entry name" value="PRK07757.1"/>
    <property type="match status" value="1"/>
</dbReference>
<sequence length="156" mass="17451">MTTMQVLCRRAASEDVETLFQLIKGYAEKAIMLPRTRETLTELIDTFVVAEVDGVVVGCGSLAKLGDNLVEIRSLGITDGYKSLGIGSKLVDRLLEMAREQGITKVMALTYADKFFERNGFTIVEKEIFPEKVWRDCVNCPKQLACDEIAVLRELK</sequence>
<dbReference type="PROSITE" id="PS51186">
    <property type="entry name" value="GNAT"/>
    <property type="match status" value="1"/>
</dbReference>
<dbReference type="Pfam" id="PF00583">
    <property type="entry name" value="Acetyltransf_1"/>
    <property type="match status" value="1"/>
</dbReference>
<organism evidence="4 5">
    <name type="scientific">Paenibacillus oryzae</name>
    <dbReference type="NCBI Taxonomy" id="1844972"/>
    <lineage>
        <taxon>Bacteria</taxon>
        <taxon>Bacillati</taxon>
        <taxon>Bacillota</taxon>
        <taxon>Bacilli</taxon>
        <taxon>Bacillales</taxon>
        <taxon>Paenibacillaceae</taxon>
        <taxon>Paenibacillus</taxon>
    </lineage>
</organism>